<evidence type="ECO:0000313" key="3">
    <source>
        <dbReference type="Proteomes" id="UP000008388"/>
    </source>
</evidence>
<evidence type="ECO:0000256" key="1">
    <source>
        <dbReference type="SAM" id="MobiDB-lite"/>
    </source>
</evidence>
<protein>
    <submittedName>
        <fullName evidence="2">Uncharacterized protein 138</fullName>
    </submittedName>
</protein>
<sequence length="346" mass="39328">MVSINRSNAARLAENASTDSPFDQSYFSYGQTNPNQSFRFGEGEVERKVRFINESFHDLSIIDGTGMTLDLPASRTAGSRLVVCVSYRWGHQVQFNPAAMLKHAPQADELYVRKITSLIRNTDNNSPRELDLYYVVDLGSLDKDPYGIWIEPLNVQVVMTRYSKTTTFFTQDCFFNRNDELYEMEERVWATTVTLAYFVDDAKIVEKAYVPIGSDLLEVSPVYRPDVPRGIYINLRGDVSFAASKSNRRCLHVKPEEFQKYGIYRTCRDWEEAVKASAKGLSKDGVKAIMDVFQEVHGIKPEEDKPKAASIRDIVIVGEYTIGSVLDFMGELAKADSILEKLFKKR</sequence>
<feature type="region of interest" description="Disordered" evidence="1">
    <location>
        <begin position="1"/>
        <end position="25"/>
    </location>
</feature>
<reference evidence="2 3" key="1">
    <citation type="journal article" date="2011" name="Microbiology">
        <title>The Pseudomonas aeruginosa generalized transducing phage phiPA3 is a new member of the phiKZ-like group of 'jumbo' phages, and infects model laboratory strains and clinical isolates from cystic fibrosis patients.</title>
        <authorList>
            <person name="Monson R."/>
            <person name="Foulds I."/>
            <person name="Foweraker J."/>
            <person name="Welch M."/>
            <person name="Salmond G.P."/>
        </authorList>
    </citation>
    <scope>NUCLEOTIDE SEQUENCE [LARGE SCALE GENOMIC DNA]</scope>
</reference>
<gene>
    <name evidence="2" type="primary">138</name>
</gene>
<name>F8SK11_BPPA3</name>
<feature type="compositionally biased region" description="Polar residues" evidence="1">
    <location>
        <begin position="15"/>
        <end position="25"/>
    </location>
</feature>
<organism evidence="2 3">
    <name type="scientific">Pseudomonas phage PhiPA3</name>
    <name type="common">Pseudomonas aeruginosa phage PhiPA3</name>
    <dbReference type="NCBI Taxonomy" id="998086"/>
    <lineage>
        <taxon>Viruses</taxon>
        <taxon>Duplodnaviria</taxon>
        <taxon>Heunggongvirae</taxon>
        <taxon>Uroviricota</taxon>
        <taxon>Caudoviricetes</taxon>
        <taxon>Chimalliviridae</taxon>
        <taxon>Miltoncavirus</taxon>
        <taxon>Miltoncavirus PhiPA3</taxon>
    </lineage>
</organism>
<proteinExistence type="predicted"/>
<accession>F8SK11</accession>
<dbReference type="GeneID" id="26643666"/>
<dbReference type="EMBL" id="HQ630627">
    <property type="protein sequence ID" value="AEH03561.1"/>
    <property type="molecule type" value="Genomic_DNA"/>
</dbReference>
<organismHost>
    <name type="scientific">Pseudomonas aeruginosa</name>
    <dbReference type="NCBI Taxonomy" id="287"/>
</organismHost>
<dbReference type="KEGG" id="vg:26643666"/>
<dbReference type="RefSeq" id="YP_009217217.1">
    <property type="nucleotide sequence ID" value="NC_028999.1"/>
</dbReference>
<evidence type="ECO:0000313" key="2">
    <source>
        <dbReference type="EMBL" id="AEH03561.1"/>
    </source>
</evidence>
<dbReference type="Proteomes" id="UP000008388">
    <property type="component" value="Segment"/>
</dbReference>
<keyword evidence="3" id="KW-1185">Reference proteome</keyword>